<evidence type="ECO:0000313" key="2">
    <source>
        <dbReference type="Proteomes" id="UP000059188"/>
    </source>
</evidence>
<dbReference type="OrthoDB" id="630895at2759"/>
<organism evidence="1 2">
    <name type="scientific">Thanatephorus cucumeris (strain AG1-IB / isolate 7/3/14)</name>
    <name type="common">Lettuce bottom rot fungus</name>
    <name type="synonym">Rhizoctonia solani</name>
    <dbReference type="NCBI Taxonomy" id="1108050"/>
    <lineage>
        <taxon>Eukaryota</taxon>
        <taxon>Fungi</taxon>
        <taxon>Dikarya</taxon>
        <taxon>Basidiomycota</taxon>
        <taxon>Agaricomycotina</taxon>
        <taxon>Agaricomycetes</taxon>
        <taxon>Cantharellales</taxon>
        <taxon>Ceratobasidiaceae</taxon>
        <taxon>Rhizoctonia</taxon>
        <taxon>Rhizoctonia solani AG-1</taxon>
    </lineage>
</organism>
<dbReference type="Proteomes" id="UP000059188">
    <property type="component" value="Unassembled WGS sequence"/>
</dbReference>
<dbReference type="AlphaFoldDB" id="A0A0B7FGT2"/>
<gene>
    <name evidence="1" type="ORF">RSOLAG1IB_12086</name>
</gene>
<dbReference type="EMBL" id="LN679381">
    <property type="protein sequence ID" value="CEL57206.1"/>
    <property type="molecule type" value="Genomic_DNA"/>
</dbReference>
<reference evidence="1 2" key="1">
    <citation type="submission" date="2014-11" db="EMBL/GenBank/DDBJ databases">
        <authorList>
            <person name="Wibberg Daniel"/>
        </authorList>
    </citation>
    <scope>NUCLEOTIDE SEQUENCE [LARGE SCALE GENOMIC DNA]</scope>
    <source>
        <strain evidence="1">Rhizoctonia solani AG1-IB 7/3/14</strain>
    </source>
</reference>
<keyword evidence="2" id="KW-1185">Reference proteome</keyword>
<evidence type="ECO:0000313" key="1">
    <source>
        <dbReference type="EMBL" id="CEL57206.1"/>
    </source>
</evidence>
<accession>A0A0B7FGT2</accession>
<dbReference type="STRING" id="1108050.A0A0B7FGT2"/>
<name>A0A0B7FGT2_THACB</name>
<protein>
    <submittedName>
        <fullName evidence="1">Uncharacterized protein</fullName>
    </submittedName>
</protein>
<proteinExistence type="predicted"/>
<sequence>MSELAYEHSSLSSFELSISDLNLYPPKPAVPFEFSPSSYQITQELLYLYYLAVKALATGSKRPYRRGLPHKAIKLICYYAGYALPTKSCCQEAEYFVKLEAMGGDVYSKVWFQTHQFSKDVLQTIGGIQLLTYSEDQGWWSDEMTRPWTWFTLQRSNSSHDVTDTIIQPTYEHTVIGWQSHSNRVRSDGLEQYVGPYFGCDHEILLGMKEGDRLIVMMHAQFSGWQNQAAAGLLRVFTNWQPSDAFLTITYGHTPLVDLSELASSIANIIYNNTGAHRKNESRPSIFRKLNLEFSLTLKTLVRGIASRIVGKRSTHTISMI</sequence>